<evidence type="ECO:0000313" key="1">
    <source>
        <dbReference type="EMBL" id="MEQ2163407.1"/>
    </source>
</evidence>
<comment type="caution">
    <text evidence="1">The sequence shown here is derived from an EMBL/GenBank/DDBJ whole genome shotgun (WGS) entry which is preliminary data.</text>
</comment>
<proteinExistence type="predicted"/>
<dbReference type="EMBL" id="JAHRIO010014480">
    <property type="protein sequence ID" value="MEQ2163407.1"/>
    <property type="molecule type" value="Genomic_DNA"/>
</dbReference>
<sequence>MCSQVSLVHGSENTCRGESEVEYLDIFTRNEEEEEEGSKFWGLLWRSIQRRILHKMKNPKHPLHQTVLQQQSVFNQRLHQICCKTERYRRSFLPTASASTTAL</sequence>
<reference evidence="1 2" key="1">
    <citation type="submission" date="2021-06" db="EMBL/GenBank/DDBJ databases">
        <authorList>
            <person name="Palmer J.M."/>
        </authorList>
    </citation>
    <scope>NUCLEOTIDE SEQUENCE [LARGE SCALE GENOMIC DNA]</scope>
    <source>
        <strain evidence="1 2">GA_2019</strain>
        <tissue evidence="1">Muscle</tissue>
    </source>
</reference>
<dbReference type="Proteomes" id="UP001476798">
    <property type="component" value="Unassembled WGS sequence"/>
</dbReference>
<protein>
    <submittedName>
        <fullName evidence="1">Uncharacterized protein</fullName>
    </submittedName>
</protein>
<gene>
    <name evidence="1" type="ORF">GOODEAATRI_029743</name>
</gene>
<organism evidence="1 2">
    <name type="scientific">Goodea atripinnis</name>
    <dbReference type="NCBI Taxonomy" id="208336"/>
    <lineage>
        <taxon>Eukaryota</taxon>
        <taxon>Metazoa</taxon>
        <taxon>Chordata</taxon>
        <taxon>Craniata</taxon>
        <taxon>Vertebrata</taxon>
        <taxon>Euteleostomi</taxon>
        <taxon>Actinopterygii</taxon>
        <taxon>Neopterygii</taxon>
        <taxon>Teleostei</taxon>
        <taxon>Neoteleostei</taxon>
        <taxon>Acanthomorphata</taxon>
        <taxon>Ovalentaria</taxon>
        <taxon>Atherinomorphae</taxon>
        <taxon>Cyprinodontiformes</taxon>
        <taxon>Goodeidae</taxon>
        <taxon>Goodea</taxon>
    </lineage>
</organism>
<evidence type="ECO:0000313" key="2">
    <source>
        <dbReference type="Proteomes" id="UP001476798"/>
    </source>
</evidence>
<accession>A0ABV0MZD1</accession>
<name>A0ABV0MZD1_9TELE</name>
<keyword evidence="2" id="KW-1185">Reference proteome</keyword>